<dbReference type="GO" id="GO:0007155">
    <property type="term" value="P:cell adhesion"/>
    <property type="evidence" value="ECO:0007669"/>
    <property type="project" value="InterPro"/>
</dbReference>
<feature type="non-terminal residue" evidence="3">
    <location>
        <position position="1"/>
    </location>
</feature>
<dbReference type="EMBL" id="LAZR01043061">
    <property type="protein sequence ID" value="KKL07998.1"/>
    <property type="molecule type" value="Genomic_DNA"/>
</dbReference>
<keyword evidence="1" id="KW-0732">Signal</keyword>
<evidence type="ECO:0000256" key="1">
    <source>
        <dbReference type="ARBA" id="ARBA00022729"/>
    </source>
</evidence>
<dbReference type="Gene3D" id="4.10.1080.10">
    <property type="entry name" value="TSP type-3 repeat"/>
    <property type="match status" value="1"/>
</dbReference>
<reference evidence="3" key="1">
    <citation type="journal article" date="2015" name="Nature">
        <title>Complex archaea that bridge the gap between prokaryotes and eukaryotes.</title>
        <authorList>
            <person name="Spang A."/>
            <person name="Saw J.H."/>
            <person name="Jorgensen S.L."/>
            <person name="Zaremba-Niedzwiedzka K."/>
            <person name="Martijn J."/>
            <person name="Lind A.E."/>
            <person name="van Eijk R."/>
            <person name="Schleper C."/>
            <person name="Guy L."/>
            <person name="Ettema T.J."/>
        </authorList>
    </citation>
    <scope>NUCLEOTIDE SEQUENCE</scope>
</reference>
<comment type="caution">
    <text evidence="3">The sequence shown here is derived from an EMBL/GenBank/DDBJ whole genome shotgun (WGS) entry which is preliminary data.</text>
</comment>
<dbReference type="PANTHER" id="PTHR10199">
    <property type="entry name" value="THROMBOSPONDIN"/>
    <property type="match status" value="1"/>
</dbReference>
<dbReference type="PANTHER" id="PTHR10199:SF100">
    <property type="entry name" value="THROMBOSPONDIN, ISOFORM A"/>
    <property type="match status" value="1"/>
</dbReference>
<organism evidence="3">
    <name type="scientific">marine sediment metagenome</name>
    <dbReference type="NCBI Taxonomy" id="412755"/>
    <lineage>
        <taxon>unclassified sequences</taxon>
        <taxon>metagenomes</taxon>
        <taxon>ecological metagenomes</taxon>
    </lineage>
</organism>
<gene>
    <name evidence="3" type="ORF">LCGC14_2580350</name>
</gene>
<dbReference type="InterPro" id="IPR003367">
    <property type="entry name" value="Thrombospondin_3-like_rpt"/>
</dbReference>
<protein>
    <submittedName>
        <fullName evidence="3">Uncharacterized protein</fullName>
    </submittedName>
</protein>
<dbReference type="GO" id="GO:0005509">
    <property type="term" value="F:calcium ion binding"/>
    <property type="evidence" value="ECO:0007669"/>
    <property type="project" value="InterPro"/>
</dbReference>
<keyword evidence="2" id="KW-0106">Calcium</keyword>
<accession>A0A0F9D7C5</accession>
<evidence type="ECO:0000313" key="3">
    <source>
        <dbReference type="EMBL" id="KKL07998.1"/>
    </source>
</evidence>
<proteinExistence type="predicted"/>
<evidence type="ECO:0000256" key="2">
    <source>
        <dbReference type="ARBA" id="ARBA00022837"/>
    </source>
</evidence>
<dbReference type="InterPro" id="IPR028974">
    <property type="entry name" value="TSP_type-3_rpt"/>
</dbReference>
<name>A0A0F9D7C5_9ZZZZ</name>
<sequence length="315" mass="33667">DLDGIPNSCDNCRNVYNPDQADVDNDGHGDACDNCPQVSNPDQVDGDGDLVGDACEDVTQTVTVDGTLATFCFENTDTLPIYMIEPDCFNTSITCYIDGDPRNILPPLYRIRAAYGIGGTQDDVIVVQPDEEKCITCDLLELYHPEVLKSAGTLTCDATYTNYIVDPDIDPDTGECPVGESDCVDLWMGAFRSDIFTVESIEIDIKPGSDPNSINLGAGGVVPVAINGSPDFDVTTVNLGSVLLGVNPSDPSLDGCPKTKSTFKDPDLVLHFDIDCLGDPKKGGADTDTTELILTATTNNDENPIIGRDSVKIIE</sequence>
<dbReference type="Pfam" id="PF02412">
    <property type="entry name" value="TSP_3"/>
    <property type="match status" value="1"/>
</dbReference>
<dbReference type="SUPFAM" id="SSF103647">
    <property type="entry name" value="TSP type-3 repeat"/>
    <property type="match status" value="1"/>
</dbReference>
<dbReference type="AlphaFoldDB" id="A0A0F9D7C5"/>